<feature type="signal peptide" evidence="7">
    <location>
        <begin position="1"/>
        <end position="24"/>
    </location>
</feature>
<comment type="caution">
    <text evidence="8">The sequence shown here is derived from an EMBL/GenBank/DDBJ whole genome shotgun (WGS) entry which is preliminary data.</text>
</comment>
<organism evidence="8 9">
    <name type="scientific">Cerrena zonata</name>
    <dbReference type="NCBI Taxonomy" id="2478898"/>
    <lineage>
        <taxon>Eukaryota</taxon>
        <taxon>Fungi</taxon>
        <taxon>Dikarya</taxon>
        <taxon>Basidiomycota</taxon>
        <taxon>Agaricomycotina</taxon>
        <taxon>Agaricomycetes</taxon>
        <taxon>Polyporales</taxon>
        <taxon>Cerrenaceae</taxon>
        <taxon>Cerrena</taxon>
    </lineage>
</organism>
<keyword evidence="9" id="KW-1185">Reference proteome</keyword>
<dbReference type="GO" id="GO:0005385">
    <property type="term" value="F:zinc ion transmembrane transporter activity"/>
    <property type="evidence" value="ECO:0007669"/>
    <property type="project" value="TreeGrafter"/>
</dbReference>
<feature type="transmembrane region" description="Helical" evidence="6">
    <location>
        <begin position="317"/>
        <end position="336"/>
    </location>
</feature>
<feature type="transmembrane region" description="Helical" evidence="6">
    <location>
        <begin position="404"/>
        <end position="420"/>
    </location>
</feature>
<keyword evidence="4 6" id="KW-0472">Membrane</keyword>
<keyword evidence="3 6" id="KW-1133">Transmembrane helix</keyword>
<evidence type="ECO:0000313" key="8">
    <source>
        <dbReference type="EMBL" id="KAK7691077.1"/>
    </source>
</evidence>
<dbReference type="GO" id="GO:0006882">
    <property type="term" value="P:intracellular zinc ion homeostasis"/>
    <property type="evidence" value="ECO:0007669"/>
    <property type="project" value="TreeGrafter"/>
</dbReference>
<comment type="subcellular location">
    <subcellularLocation>
        <location evidence="1">Membrane</location>
        <topology evidence="1">Multi-pass membrane protein</topology>
    </subcellularLocation>
</comment>
<protein>
    <recommendedName>
        <fullName evidence="10">ZIP-like iron-zinc transporter</fullName>
    </recommendedName>
</protein>
<sequence>MAIIRRRSWNKLLLLAVLVGLAWGRSTVKESNQIYSNGIYDSDIAQCAPVKQLDALKTQLEDAQSPIMRQVFAWLFPFGPGWNSILGTFYISSVPNFILAFIPAQINPNTLNTMTAFATGGLLSDVFLHLVPHSFMGEHQDGGVHFVMVEEKRNILIGLGIFVGFAAFFVMEKTLRVLGGGEDEGHSHSHSHAEPSSSVSADSGHASAVHVSPSANGLKSRKGENTKTGGEEPSSGEESHSDIKGPSKLSAYLNLFGDFVHNITDGLAMAASFYSSPLIGATTTLACFAHEIPHEIADYSILVRSGFTKRQAMQSQFLTAVGAFIGTFMGIGIHNLSSSGDVSSESSDLTAAIRQTASGILGTTVQLADLVIPFVAGGFMYIGAVAVLPTLLQESKSAKQALREFAAMAVGVICMFLVAWNE</sequence>
<evidence type="ECO:0000256" key="1">
    <source>
        <dbReference type="ARBA" id="ARBA00004141"/>
    </source>
</evidence>
<keyword evidence="2 6" id="KW-0812">Transmembrane</keyword>
<dbReference type="Proteomes" id="UP001385951">
    <property type="component" value="Unassembled WGS sequence"/>
</dbReference>
<evidence type="ECO:0008006" key="10">
    <source>
        <dbReference type="Google" id="ProtNLM"/>
    </source>
</evidence>
<dbReference type="PANTHER" id="PTHR16950">
    <property type="entry name" value="ZINC TRANSPORTER SLC39A7 HISTIDINE-RICH MEMBRANE PROTEIN KE4"/>
    <property type="match status" value="1"/>
</dbReference>
<dbReference type="EMBL" id="JASBNA010000006">
    <property type="protein sequence ID" value="KAK7691077.1"/>
    <property type="molecule type" value="Genomic_DNA"/>
</dbReference>
<name>A0AAW0GMC3_9APHY</name>
<evidence type="ECO:0000256" key="3">
    <source>
        <dbReference type="ARBA" id="ARBA00022989"/>
    </source>
</evidence>
<evidence type="ECO:0000256" key="4">
    <source>
        <dbReference type="ARBA" id="ARBA00023136"/>
    </source>
</evidence>
<dbReference type="AlphaFoldDB" id="A0AAW0GMC3"/>
<accession>A0AAW0GMC3</accession>
<reference evidence="8 9" key="1">
    <citation type="submission" date="2022-09" db="EMBL/GenBank/DDBJ databases">
        <authorList>
            <person name="Palmer J.M."/>
        </authorList>
    </citation>
    <scope>NUCLEOTIDE SEQUENCE [LARGE SCALE GENOMIC DNA]</scope>
    <source>
        <strain evidence="8 9">DSM 7382</strain>
    </source>
</reference>
<gene>
    <name evidence="8" type="ORF">QCA50_006180</name>
</gene>
<dbReference type="InterPro" id="IPR003689">
    <property type="entry name" value="ZIP"/>
</dbReference>
<feature type="compositionally biased region" description="Basic and acidic residues" evidence="5">
    <location>
        <begin position="183"/>
        <end position="193"/>
    </location>
</feature>
<proteinExistence type="predicted"/>
<evidence type="ECO:0000313" key="9">
    <source>
        <dbReference type="Proteomes" id="UP001385951"/>
    </source>
</evidence>
<dbReference type="GO" id="GO:0016020">
    <property type="term" value="C:membrane"/>
    <property type="evidence" value="ECO:0007669"/>
    <property type="project" value="UniProtKB-SubCell"/>
</dbReference>
<evidence type="ECO:0000256" key="7">
    <source>
        <dbReference type="SAM" id="SignalP"/>
    </source>
</evidence>
<feature type="transmembrane region" description="Helical" evidence="6">
    <location>
        <begin position="155"/>
        <end position="171"/>
    </location>
</feature>
<evidence type="ECO:0000256" key="2">
    <source>
        <dbReference type="ARBA" id="ARBA00022692"/>
    </source>
</evidence>
<feature type="chain" id="PRO_5043351009" description="ZIP-like iron-zinc transporter" evidence="7">
    <location>
        <begin position="25"/>
        <end position="422"/>
    </location>
</feature>
<feature type="compositionally biased region" description="Low complexity" evidence="5">
    <location>
        <begin position="194"/>
        <end position="212"/>
    </location>
</feature>
<dbReference type="PANTHER" id="PTHR16950:SF16">
    <property type="entry name" value="ZINC TRANSPORTER ZIP13"/>
    <property type="match status" value="1"/>
</dbReference>
<keyword evidence="7" id="KW-0732">Signal</keyword>
<feature type="transmembrane region" description="Helical" evidence="6">
    <location>
        <begin position="82"/>
        <end position="102"/>
    </location>
</feature>
<feature type="region of interest" description="Disordered" evidence="5">
    <location>
        <begin position="180"/>
        <end position="243"/>
    </location>
</feature>
<feature type="transmembrane region" description="Helical" evidence="6">
    <location>
        <begin position="370"/>
        <end position="392"/>
    </location>
</feature>
<evidence type="ECO:0000256" key="5">
    <source>
        <dbReference type="SAM" id="MobiDB-lite"/>
    </source>
</evidence>
<evidence type="ECO:0000256" key="6">
    <source>
        <dbReference type="SAM" id="Phobius"/>
    </source>
</evidence>
<dbReference type="Pfam" id="PF02535">
    <property type="entry name" value="Zip"/>
    <property type="match status" value="1"/>
</dbReference>